<sequence length="728" mass="72306">MVLGTSPRSGASPLSPSAAAAPTPGSAAAKASLLARTNSLRIRATFSSFSGAARRSTTRIAGSGAAVSTTATTAATATATATAAAIAAPPARDNDSMSRVVAPPSAIPAPSPSPHRIAARLTPPAASGLARRATMHGTSPSRVARPSRSLAPAAAETAAAPGEAAASESAELTVARPLSMGRSPSVVATGGAFGIEVTTPVGLRRPVATARSAAAVAATPSASASAAGSPATAASPLPFSSSTPTIAFGTRATTPLLRHATRHATVSLASNAPIVLRGGAGPSTPVPTAATSASSVALSMSTALGVDLHASPLGRGGTLASCASMSDLLMRERPAAPSSMASHLPPSGLPRVFAGAAPAPRSLGAARQELHGAAASMSALMFPMARAQSNASLVLGPLDLDNDAVAWFDAAHATAAAPAIVATPSMAPTADITTSFRATSRGANAPATADGDANVNMGADADADAASASGSVVAASTTGSGTTAVDGSATSRASRQLADLELSRNALLALNDVLEGKVRTQKRVIRDLQDRMGRLEAGTAVMLETASSSNLPDREDTIDSEDRPMADVVATPIGAPDGMAQHGAATSTATLMDDTEADPRRVVMVARAAETAKNAKTCCVATAELGIQCALAADEPAVPVIPVMANADVQCELLMDASAEGPMPTESEAWSLTEIARQHAFALHKRQVARAALATYAAETAQLSAQISDVSNDVMAMLAAAQSAVETA</sequence>
<keyword evidence="3" id="KW-1185">Reference proteome</keyword>
<evidence type="ECO:0000313" key="2">
    <source>
        <dbReference type="EMBL" id="RKP03569.1"/>
    </source>
</evidence>
<reference evidence="3" key="1">
    <citation type="journal article" date="2018" name="Nat. Microbiol.">
        <title>Leveraging single-cell genomics to expand the fungal tree of life.</title>
        <authorList>
            <person name="Ahrendt S.R."/>
            <person name="Quandt C.A."/>
            <person name="Ciobanu D."/>
            <person name="Clum A."/>
            <person name="Salamov A."/>
            <person name="Andreopoulos B."/>
            <person name="Cheng J.F."/>
            <person name="Woyke T."/>
            <person name="Pelin A."/>
            <person name="Henrissat B."/>
            <person name="Reynolds N.K."/>
            <person name="Benny G.L."/>
            <person name="Smith M.E."/>
            <person name="James T.Y."/>
            <person name="Grigoriev I.V."/>
        </authorList>
    </citation>
    <scope>NUCLEOTIDE SEQUENCE [LARGE SCALE GENOMIC DNA]</scope>
    <source>
        <strain evidence="3">ATCC 52028</strain>
    </source>
</reference>
<feature type="region of interest" description="Disordered" evidence="1">
    <location>
        <begin position="87"/>
        <end position="167"/>
    </location>
</feature>
<dbReference type="AlphaFoldDB" id="A0A4V1IVC4"/>
<feature type="compositionally biased region" description="Low complexity" evidence="1">
    <location>
        <begin position="220"/>
        <end position="235"/>
    </location>
</feature>
<evidence type="ECO:0000256" key="1">
    <source>
        <dbReference type="SAM" id="MobiDB-lite"/>
    </source>
</evidence>
<feature type="region of interest" description="Disordered" evidence="1">
    <location>
        <begin position="1"/>
        <end position="27"/>
    </location>
</feature>
<protein>
    <submittedName>
        <fullName evidence="2">Uncharacterized protein</fullName>
    </submittedName>
</protein>
<feature type="compositionally biased region" description="Low complexity" evidence="1">
    <location>
        <begin position="139"/>
        <end position="167"/>
    </location>
</feature>
<name>A0A4V1IVC4_9FUNG</name>
<accession>A0A4V1IVC4</accession>
<gene>
    <name evidence="2" type="ORF">CXG81DRAFT_16946</name>
</gene>
<dbReference type="OrthoDB" id="2555519at2759"/>
<dbReference type="EMBL" id="ML014121">
    <property type="protein sequence ID" value="RKP03569.1"/>
    <property type="molecule type" value="Genomic_DNA"/>
</dbReference>
<dbReference type="Proteomes" id="UP000274922">
    <property type="component" value="Unassembled WGS sequence"/>
</dbReference>
<evidence type="ECO:0000313" key="3">
    <source>
        <dbReference type="Proteomes" id="UP000274922"/>
    </source>
</evidence>
<proteinExistence type="predicted"/>
<organism evidence="2 3">
    <name type="scientific">Caulochytrium protostelioides</name>
    <dbReference type="NCBI Taxonomy" id="1555241"/>
    <lineage>
        <taxon>Eukaryota</taxon>
        <taxon>Fungi</taxon>
        <taxon>Fungi incertae sedis</taxon>
        <taxon>Chytridiomycota</taxon>
        <taxon>Chytridiomycota incertae sedis</taxon>
        <taxon>Chytridiomycetes</taxon>
        <taxon>Caulochytriales</taxon>
        <taxon>Caulochytriaceae</taxon>
        <taxon>Caulochytrium</taxon>
    </lineage>
</organism>
<feature type="region of interest" description="Disordered" evidence="1">
    <location>
        <begin position="220"/>
        <end position="242"/>
    </location>
</feature>